<evidence type="ECO:0000313" key="2">
    <source>
        <dbReference type="Proteomes" id="UP001571980"/>
    </source>
</evidence>
<dbReference type="Proteomes" id="UP001571980">
    <property type="component" value="Unassembled WGS sequence"/>
</dbReference>
<name>A0ABV4T5Q2_9EURY</name>
<proteinExistence type="predicted"/>
<organism evidence="1 2">
    <name type="scientific">Pyrococcus kukulkanii</name>
    <dbReference type="NCBI Taxonomy" id="1609559"/>
    <lineage>
        <taxon>Archaea</taxon>
        <taxon>Methanobacteriati</taxon>
        <taxon>Methanobacteriota</taxon>
        <taxon>Thermococci</taxon>
        <taxon>Thermococcales</taxon>
        <taxon>Thermococcaceae</taxon>
        <taxon>Pyrococcus</taxon>
    </lineage>
</organism>
<reference evidence="1 2" key="1">
    <citation type="submission" date="2023-03" db="EMBL/GenBank/DDBJ databases">
        <title>Speciation in Pyrococcus: adaptation to high temperature as a mechanism.</title>
        <authorList>
            <person name="Gu J."/>
        </authorList>
    </citation>
    <scope>NUCLEOTIDE SEQUENCE [LARGE SCALE GENOMIC DNA]</scope>
    <source>
        <strain evidence="1 2">LMOA34</strain>
    </source>
</reference>
<comment type="caution">
    <text evidence="1">The sequence shown here is derived from an EMBL/GenBank/DDBJ whole genome shotgun (WGS) entry which is preliminary data.</text>
</comment>
<dbReference type="EMBL" id="JARRIG010000007">
    <property type="protein sequence ID" value="MFA4805160.1"/>
    <property type="molecule type" value="Genomic_DNA"/>
</dbReference>
<keyword evidence="2" id="KW-1185">Reference proteome</keyword>
<protein>
    <submittedName>
        <fullName evidence="1">Uncharacterized protein</fullName>
    </submittedName>
</protein>
<gene>
    <name evidence="1" type="ORF">P8X34_10530</name>
</gene>
<evidence type="ECO:0000313" key="1">
    <source>
        <dbReference type="EMBL" id="MFA4805160.1"/>
    </source>
</evidence>
<dbReference type="RefSeq" id="WP_372824546.1">
    <property type="nucleotide sequence ID" value="NZ_JARRID010000006.1"/>
</dbReference>
<sequence>MSVAGGKMKTLFDFLQSPEREIREKVYDGSWGKIYVKLPREEVEVIRASLIEFPDGLKIYAIITEDKKDLNITVERVKQPVVNILLSAYKDEAYVGRGLLAVRNDLVRQLAKWGKKYRFPHWEAMWIIAERANDLRKALGRDKMFVKVL</sequence>
<accession>A0ABV4T5Q2</accession>